<evidence type="ECO:0000256" key="2">
    <source>
        <dbReference type="ARBA" id="ARBA00022475"/>
    </source>
</evidence>
<evidence type="ECO:0000256" key="6">
    <source>
        <dbReference type="ARBA" id="ARBA00023288"/>
    </source>
</evidence>
<organism evidence="7 8">
    <name type="scientific">Peiella sedimenti</name>
    <dbReference type="NCBI Taxonomy" id="3061083"/>
    <lineage>
        <taxon>Bacteria</taxon>
        <taxon>Pseudomonadati</taxon>
        <taxon>Pseudomonadota</taxon>
        <taxon>Alphaproteobacteria</taxon>
        <taxon>Caulobacterales</taxon>
        <taxon>Caulobacteraceae</taxon>
        <taxon>Peiella</taxon>
    </lineage>
</organism>
<evidence type="ECO:0000313" key="7">
    <source>
        <dbReference type="EMBL" id="MDO1559340.1"/>
    </source>
</evidence>
<proteinExistence type="inferred from homology"/>
<evidence type="ECO:0000256" key="3">
    <source>
        <dbReference type="ARBA" id="ARBA00022729"/>
    </source>
</evidence>
<keyword evidence="3" id="KW-0732">Signal</keyword>
<keyword evidence="2" id="KW-1003">Cell membrane</keyword>
<keyword evidence="5" id="KW-0564">Palmitate</keyword>
<evidence type="ECO:0000256" key="4">
    <source>
        <dbReference type="ARBA" id="ARBA00023136"/>
    </source>
</evidence>
<dbReference type="Pfam" id="PF08085">
    <property type="entry name" value="Entericidin"/>
    <property type="match status" value="1"/>
</dbReference>
<evidence type="ECO:0000256" key="1">
    <source>
        <dbReference type="ARBA" id="ARBA00010296"/>
    </source>
</evidence>
<protein>
    <submittedName>
        <fullName evidence="7">Entericidin A/B family lipoprotein</fullName>
    </submittedName>
</protein>
<gene>
    <name evidence="7" type="ORF">Q0812_07855</name>
</gene>
<keyword evidence="6 7" id="KW-0449">Lipoprotein</keyword>
<dbReference type="Proteomes" id="UP001169063">
    <property type="component" value="Unassembled WGS sequence"/>
</dbReference>
<comment type="similarity">
    <text evidence="1">Belongs to the EcnA/EcnB lipoprotein family.</text>
</comment>
<keyword evidence="8" id="KW-1185">Reference proteome</keyword>
<dbReference type="InterPro" id="IPR012556">
    <property type="entry name" value="Entericidin"/>
</dbReference>
<comment type="caution">
    <text evidence="7">The sequence shown here is derived from an EMBL/GenBank/DDBJ whole genome shotgun (WGS) entry which is preliminary data.</text>
</comment>
<accession>A0ABT8SMJ0</accession>
<dbReference type="PROSITE" id="PS51257">
    <property type="entry name" value="PROKAR_LIPOPROTEIN"/>
    <property type="match status" value="1"/>
</dbReference>
<name>A0ABT8SMJ0_9CAUL</name>
<evidence type="ECO:0000313" key="8">
    <source>
        <dbReference type="Proteomes" id="UP001169063"/>
    </source>
</evidence>
<evidence type="ECO:0000256" key="5">
    <source>
        <dbReference type="ARBA" id="ARBA00023139"/>
    </source>
</evidence>
<dbReference type="EMBL" id="JAUKTR010000003">
    <property type="protein sequence ID" value="MDO1559340.1"/>
    <property type="molecule type" value="Genomic_DNA"/>
</dbReference>
<sequence>MTRAKTMILLGLAALGLTACNTIAGIGRDMRAAGQAVEETAEDVRR</sequence>
<reference evidence="7" key="1">
    <citation type="submission" date="2023-07" db="EMBL/GenBank/DDBJ databases">
        <title>Brevundimonas soil sp. nov., isolated from the soil of chemical plant.</title>
        <authorList>
            <person name="Wu N."/>
        </authorList>
    </citation>
    <scope>NUCLEOTIDE SEQUENCE</scope>
    <source>
        <strain evidence="7">XZ-24</strain>
    </source>
</reference>
<keyword evidence="4" id="KW-0472">Membrane</keyword>
<dbReference type="RefSeq" id="WP_302109774.1">
    <property type="nucleotide sequence ID" value="NZ_JAUKTR010000003.1"/>
</dbReference>